<evidence type="ECO:0000256" key="2">
    <source>
        <dbReference type="SAM" id="SignalP"/>
    </source>
</evidence>
<evidence type="ECO:0000256" key="1">
    <source>
        <dbReference type="ARBA" id="ARBA00006987"/>
    </source>
</evidence>
<dbReference type="PANTHER" id="PTHR42928">
    <property type="entry name" value="TRICARBOXYLATE-BINDING PROTEIN"/>
    <property type="match status" value="1"/>
</dbReference>
<dbReference type="InterPro" id="IPR042100">
    <property type="entry name" value="Bug_dom1"/>
</dbReference>
<feature type="chain" id="PRO_5032686717" evidence="2">
    <location>
        <begin position="24"/>
        <end position="376"/>
    </location>
</feature>
<dbReference type="RefSeq" id="WP_180153645.1">
    <property type="nucleotide sequence ID" value="NZ_JACCEM010000002.1"/>
</dbReference>
<name>A0A853FVZ4_9BURK</name>
<evidence type="ECO:0000313" key="4">
    <source>
        <dbReference type="Proteomes" id="UP000559809"/>
    </source>
</evidence>
<accession>A0A853FVZ4</accession>
<dbReference type="InterPro" id="IPR005064">
    <property type="entry name" value="BUG"/>
</dbReference>
<evidence type="ECO:0000313" key="3">
    <source>
        <dbReference type="EMBL" id="NYT48327.1"/>
    </source>
</evidence>
<organism evidence="3 4">
    <name type="scientific">Parapusillimonas granuli</name>
    <dbReference type="NCBI Taxonomy" id="380911"/>
    <lineage>
        <taxon>Bacteria</taxon>
        <taxon>Pseudomonadati</taxon>
        <taxon>Pseudomonadota</taxon>
        <taxon>Betaproteobacteria</taxon>
        <taxon>Burkholderiales</taxon>
        <taxon>Alcaligenaceae</taxon>
        <taxon>Parapusillimonas</taxon>
    </lineage>
</organism>
<sequence length="376" mass="39974">MKVSACLKGLLLGALLSGPAAQAATAWPQRPITLVVPFSAGGSTDATARLVAEQMSKKLGQAVVVENRAGAGSNIGSSYVAHAAPDGYTLLLATSTIATNVSLYKNMGFDLRKDLTPVSQVATIPNVLVVNKDFSAKTLPQFVQHVRDKKAPVYYGSAGSGSSQHLSGALFNSLAEGAMVHVPYKGGAPANTDLLAGQIQAVFAPLVEVLPYIDSGKLLALGVTTKERSARLPNVPAIDEVRPGYEIALWNGIFAPAGTPDEIVDKIAGTVREITNDQRVRKMFAEQGTVPVGSSAQQFKAFLASEIGKWGKLVEALRRQHQLSHKPGPVPARGGGRALSSSVFTHYETFATRSRLFIRRAPRTRVRAVRDDLRAQ</sequence>
<dbReference type="EMBL" id="JACCEM010000002">
    <property type="protein sequence ID" value="NYT48327.1"/>
    <property type="molecule type" value="Genomic_DNA"/>
</dbReference>
<feature type="signal peptide" evidence="2">
    <location>
        <begin position="1"/>
        <end position="23"/>
    </location>
</feature>
<dbReference type="Pfam" id="PF03401">
    <property type="entry name" value="TctC"/>
    <property type="match status" value="1"/>
</dbReference>
<dbReference type="SUPFAM" id="SSF53850">
    <property type="entry name" value="Periplasmic binding protein-like II"/>
    <property type="match status" value="1"/>
</dbReference>
<dbReference type="Gene3D" id="3.40.190.150">
    <property type="entry name" value="Bordetella uptake gene, domain 1"/>
    <property type="match status" value="1"/>
</dbReference>
<reference evidence="3 4" key="1">
    <citation type="submission" date="2020-07" db="EMBL/GenBank/DDBJ databases">
        <title>Taxonomic revisions and descriptions of new bacterial species based on genomic comparisons in the high-G+C-content subgroup of the family Alcaligenaceae.</title>
        <authorList>
            <person name="Szabo A."/>
            <person name="Felfoldi T."/>
        </authorList>
    </citation>
    <scope>NUCLEOTIDE SEQUENCE [LARGE SCALE GENOMIC DNA]</scope>
    <source>
        <strain evidence="3 4">LMG 24012</strain>
    </source>
</reference>
<dbReference type="Gene3D" id="3.40.190.10">
    <property type="entry name" value="Periplasmic binding protein-like II"/>
    <property type="match status" value="1"/>
</dbReference>
<keyword evidence="4" id="KW-1185">Reference proteome</keyword>
<protein>
    <submittedName>
        <fullName evidence="3">Tripartite tricarboxylate transporter substrate binding protein</fullName>
    </submittedName>
</protein>
<dbReference type="PIRSF" id="PIRSF017082">
    <property type="entry name" value="YflP"/>
    <property type="match status" value="1"/>
</dbReference>
<dbReference type="Proteomes" id="UP000559809">
    <property type="component" value="Unassembled WGS sequence"/>
</dbReference>
<keyword evidence="2" id="KW-0732">Signal</keyword>
<comment type="caution">
    <text evidence="3">The sequence shown here is derived from an EMBL/GenBank/DDBJ whole genome shotgun (WGS) entry which is preliminary data.</text>
</comment>
<dbReference type="PANTHER" id="PTHR42928:SF5">
    <property type="entry name" value="BLR1237 PROTEIN"/>
    <property type="match status" value="1"/>
</dbReference>
<comment type="similarity">
    <text evidence="1">Belongs to the UPF0065 (bug) family.</text>
</comment>
<proteinExistence type="inferred from homology"/>
<dbReference type="CDD" id="cd13578">
    <property type="entry name" value="PBP2_Bug27"/>
    <property type="match status" value="1"/>
</dbReference>
<dbReference type="AlphaFoldDB" id="A0A853FVZ4"/>
<gene>
    <name evidence="3" type="ORF">H0A72_03290</name>
</gene>